<feature type="non-terminal residue" evidence="2">
    <location>
        <position position="1"/>
    </location>
</feature>
<evidence type="ECO:0000256" key="1">
    <source>
        <dbReference type="SAM" id="MobiDB-lite"/>
    </source>
</evidence>
<dbReference type="AlphaFoldDB" id="A0A0H5R3Z0"/>
<name>A0A0H5R3Z0_9EUKA</name>
<feature type="region of interest" description="Disordered" evidence="1">
    <location>
        <begin position="14"/>
        <end position="50"/>
    </location>
</feature>
<evidence type="ECO:0000313" key="2">
    <source>
        <dbReference type="EMBL" id="CRZ08572.1"/>
    </source>
</evidence>
<organism evidence="2">
    <name type="scientific">Spongospora subterranea</name>
    <dbReference type="NCBI Taxonomy" id="70186"/>
    <lineage>
        <taxon>Eukaryota</taxon>
        <taxon>Sar</taxon>
        <taxon>Rhizaria</taxon>
        <taxon>Endomyxa</taxon>
        <taxon>Phytomyxea</taxon>
        <taxon>Plasmodiophorida</taxon>
        <taxon>Plasmodiophoridae</taxon>
        <taxon>Spongospora</taxon>
    </lineage>
</organism>
<proteinExistence type="predicted"/>
<protein>
    <submittedName>
        <fullName evidence="2">Uncharacterized protein</fullName>
    </submittedName>
</protein>
<sequence>LKNNNSPWVRKSIGMDQSQVDVGDTAPHDVRRRQLKQSPTRMKGLTPAEEDAVASKVQDVMSRMDLSLSATKVGLMGSRVLAANSSRQYGSVFRGLILFLKELVILRLSSFSARTHPWNSVRA</sequence>
<reference evidence="2" key="1">
    <citation type="submission" date="2015-04" db="EMBL/GenBank/DDBJ databases">
        <title>The genome sequence of the plant pathogenic Rhizarian Plasmodiophora brassicae reveals insights in its biotrophic life cycle and the origin of chitin synthesis.</title>
        <authorList>
            <person name="Schwelm A."/>
            <person name="Fogelqvist J."/>
            <person name="Knaust A."/>
            <person name="Julke S."/>
            <person name="Lilja T."/>
            <person name="Dhandapani V."/>
            <person name="Bonilla-Rosso G."/>
            <person name="Karlsson M."/>
            <person name="Shevchenko A."/>
            <person name="Choi S.R."/>
            <person name="Kim H.G."/>
            <person name="Park J.Y."/>
            <person name="Lim Y.P."/>
            <person name="Ludwig-Muller J."/>
            <person name="Dixelius C."/>
        </authorList>
    </citation>
    <scope>NUCLEOTIDE SEQUENCE</scope>
    <source>
        <tissue evidence="2">Potato root galls</tissue>
    </source>
</reference>
<dbReference type="EMBL" id="HACM01008130">
    <property type="protein sequence ID" value="CRZ08572.1"/>
    <property type="molecule type" value="Transcribed_RNA"/>
</dbReference>
<accession>A0A0H5R3Z0</accession>